<dbReference type="OrthoDB" id="3338997at2759"/>
<protein>
    <recommendedName>
        <fullName evidence="1">N-acetyltransferase domain-containing protein</fullName>
    </recommendedName>
</protein>
<name>A0A165IL46_9BASI</name>
<dbReference type="InParanoid" id="A0A165IL46"/>
<feature type="domain" description="N-acetyltransferase" evidence="1">
    <location>
        <begin position="13"/>
        <end position="155"/>
    </location>
</feature>
<dbReference type="AlphaFoldDB" id="A0A165IL46"/>
<dbReference type="SUPFAM" id="SSF55729">
    <property type="entry name" value="Acyl-CoA N-acyltransferases (Nat)"/>
    <property type="match status" value="1"/>
</dbReference>
<proteinExistence type="predicted"/>
<gene>
    <name evidence="2" type="ORF">CALCODRAFT_506600</name>
</gene>
<evidence type="ECO:0000313" key="2">
    <source>
        <dbReference type="EMBL" id="KZT60713.1"/>
    </source>
</evidence>
<sequence length="174" mass="19338">MSGLRPFKIETPRLTIRRFLLGEVDHYLHVRNDPSVSETLPWIAPLCPEDAWAFMTRQVVISPGAPNVEAHLAITDRERGFVLGTCFAKMDVSGHAEVGVLLAPQARGYELELEVVKALLTWAKHARDGPRSKKVTIKVDAKDDATLASFSAAGFNMVSQHLWHGKFPYYIVSA</sequence>
<dbReference type="GO" id="GO:0016747">
    <property type="term" value="F:acyltransferase activity, transferring groups other than amino-acyl groups"/>
    <property type="evidence" value="ECO:0007669"/>
    <property type="project" value="InterPro"/>
</dbReference>
<evidence type="ECO:0000259" key="1">
    <source>
        <dbReference type="Pfam" id="PF13302"/>
    </source>
</evidence>
<evidence type="ECO:0000313" key="3">
    <source>
        <dbReference type="Proteomes" id="UP000076842"/>
    </source>
</evidence>
<organism evidence="2 3">
    <name type="scientific">Calocera cornea HHB12733</name>
    <dbReference type="NCBI Taxonomy" id="1353952"/>
    <lineage>
        <taxon>Eukaryota</taxon>
        <taxon>Fungi</taxon>
        <taxon>Dikarya</taxon>
        <taxon>Basidiomycota</taxon>
        <taxon>Agaricomycotina</taxon>
        <taxon>Dacrymycetes</taxon>
        <taxon>Dacrymycetales</taxon>
        <taxon>Dacrymycetaceae</taxon>
        <taxon>Calocera</taxon>
    </lineage>
</organism>
<dbReference type="Gene3D" id="3.40.630.30">
    <property type="match status" value="1"/>
</dbReference>
<keyword evidence="3" id="KW-1185">Reference proteome</keyword>
<dbReference type="Proteomes" id="UP000076842">
    <property type="component" value="Unassembled WGS sequence"/>
</dbReference>
<dbReference type="InterPro" id="IPR016181">
    <property type="entry name" value="Acyl_CoA_acyltransferase"/>
</dbReference>
<reference evidence="2 3" key="1">
    <citation type="journal article" date="2016" name="Mol. Biol. Evol.">
        <title>Comparative Genomics of Early-Diverging Mushroom-Forming Fungi Provides Insights into the Origins of Lignocellulose Decay Capabilities.</title>
        <authorList>
            <person name="Nagy L.G."/>
            <person name="Riley R."/>
            <person name="Tritt A."/>
            <person name="Adam C."/>
            <person name="Daum C."/>
            <person name="Floudas D."/>
            <person name="Sun H."/>
            <person name="Yadav J.S."/>
            <person name="Pangilinan J."/>
            <person name="Larsson K.H."/>
            <person name="Matsuura K."/>
            <person name="Barry K."/>
            <person name="Labutti K."/>
            <person name="Kuo R."/>
            <person name="Ohm R.A."/>
            <person name="Bhattacharya S.S."/>
            <person name="Shirouzu T."/>
            <person name="Yoshinaga Y."/>
            <person name="Martin F.M."/>
            <person name="Grigoriev I.V."/>
            <person name="Hibbett D.S."/>
        </authorList>
    </citation>
    <scope>NUCLEOTIDE SEQUENCE [LARGE SCALE GENOMIC DNA]</scope>
    <source>
        <strain evidence="2 3">HHB12733</strain>
    </source>
</reference>
<dbReference type="EMBL" id="KV423928">
    <property type="protein sequence ID" value="KZT60713.1"/>
    <property type="molecule type" value="Genomic_DNA"/>
</dbReference>
<accession>A0A165IL46</accession>
<dbReference type="Pfam" id="PF13302">
    <property type="entry name" value="Acetyltransf_3"/>
    <property type="match status" value="1"/>
</dbReference>
<dbReference type="InterPro" id="IPR000182">
    <property type="entry name" value="GNAT_dom"/>
</dbReference>